<dbReference type="EMBL" id="REGN01004341">
    <property type="protein sequence ID" value="RNA17922.1"/>
    <property type="molecule type" value="Genomic_DNA"/>
</dbReference>
<feature type="domain" description="SWIM-type" evidence="3">
    <location>
        <begin position="1"/>
        <end position="33"/>
    </location>
</feature>
<evidence type="ECO:0000259" key="3">
    <source>
        <dbReference type="PROSITE" id="PS50966"/>
    </source>
</evidence>
<dbReference type="Pfam" id="PF04434">
    <property type="entry name" value="SWIM"/>
    <property type="match status" value="1"/>
</dbReference>
<keyword evidence="5" id="KW-1185">Reference proteome</keyword>
<proteinExistence type="predicted"/>
<evidence type="ECO:0000256" key="1">
    <source>
        <dbReference type="PROSITE-ProRule" id="PRU00325"/>
    </source>
</evidence>
<dbReference type="InterPro" id="IPR007527">
    <property type="entry name" value="Znf_SWIM"/>
</dbReference>
<name>A0A3M7R2U8_BRAPC</name>
<evidence type="ECO:0000256" key="2">
    <source>
        <dbReference type="SAM" id="MobiDB-lite"/>
    </source>
</evidence>
<keyword evidence="1" id="KW-0479">Metal-binding</keyword>
<accession>A0A3M7R2U8</accession>
<organism evidence="4 5">
    <name type="scientific">Brachionus plicatilis</name>
    <name type="common">Marine rotifer</name>
    <name type="synonym">Brachionus muelleri</name>
    <dbReference type="NCBI Taxonomy" id="10195"/>
    <lineage>
        <taxon>Eukaryota</taxon>
        <taxon>Metazoa</taxon>
        <taxon>Spiralia</taxon>
        <taxon>Gnathifera</taxon>
        <taxon>Rotifera</taxon>
        <taxon>Eurotatoria</taxon>
        <taxon>Monogononta</taxon>
        <taxon>Pseudotrocha</taxon>
        <taxon>Ploima</taxon>
        <taxon>Brachionidae</taxon>
        <taxon>Brachionus</taxon>
    </lineage>
</organism>
<protein>
    <recommendedName>
        <fullName evidence="3">SWIM-type domain-containing protein</fullName>
    </recommendedName>
</protein>
<keyword evidence="1" id="KW-0862">Zinc</keyword>
<dbReference type="Proteomes" id="UP000276133">
    <property type="component" value="Unassembled WGS sequence"/>
</dbReference>
<reference evidence="4 5" key="1">
    <citation type="journal article" date="2018" name="Sci. Rep.">
        <title>Genomic signatures of local adaptation to the degree of environmental predictability in rotifers.</title>
        <authorList>
            <person name="Franch-Gras L."/>
            <person name="Hahn C."/>
            <person name="Garcia-Roger E.M."/>
            <person name="Carmona M.J."/>
            <person name="Serra M."/>
            <person name="Gomez A."/>
        </authorList>
    </citation>
    <scope>NUCLEOTIDE SEQUENCE [LARGE SCALE GENOMIC DNA]</scope>
    <source>
        <strain evidence="4">HYR1</strain>
    </source>
</reference>
<evidence type="ECO:0000313" key="5">
    <source>
        <dbReference type="Proteomes" id="UP000276133"/>
    </source>
</evidence>
<keyword evidence="1" id="KW-0863">Zinc-finger</keyword>
<comment type="caution">
    <text evidence="4">The sequence shown here is derived from an EMBL/GenBank/DDBJ whole genome shotgun (WGS) entry which is preliminary data.</text>
</comment>
<dbReference type="GO" id="GO:0008270">
    <property type="term" value="F:zinc ion binding"/>
    <property type="evidence" value="ECO:0007669"/>
    <property type="project" value="UniProtKB-KW"/>
</dbReference>
<sequence length="138" mass="16078">MDLEDWKISSCTCPHWKKNYICKHVISNACRDKGLAWHPNAKDVPLGRPAETNKALNMQEIETIDNLFEYDDDDLLVVENDKDNMVINGDVENLVVEQPVEPILQEIFYNLPTKRDRGRQPKKRVEDQSINMNKRAKK</sequence>
<feature type="region of interest" description="Disordered" evidence="2">
    <location>
        <begin position="115"/>
        <end position="138"/>
    </location>
</feature>
<gene>
    <name evidence="4" type="ORF">BpHYR1_004681</name>
</gene>
<dbReference type="PROSITE" id="PS50966">
    <property type="entry name" value="ZF_SWIM"/>
    <property type="match status" value="1"/>
</dbReference>
<dbReference type="AlphaFoldDB" id="A0A3M7R2U8"/>
<evidence type="ECO:0000313" key="4">
    <source>
        <dbReference type="EMBL" id="RNA17922.1"/>
    </source>
</evidence>
<feature type="compositionally biased region" description="Basic and acidic residues" evidence="2">
    <location>
        <begin position="115"/>
        <end position="127"/>
    </location>
</feature>